<dbReference type="PANTHER" id="PTHR33392:SF6">
    <property type="entry name" value="POLYISOPRENYL-TEICHOIC ACID--PEPTIDOGLYCAN TEICHOIC ACID TRANSFERASE TAGU"/>
    <property type="match status" value="1"/>
</dbReference>
<feature type="compositionally biased region" description="Basic and acidic residues" evidence="2">
    <location>
        <begin position="313"/>
        <end position="331"/>
    </location>
</feature>
<dbReference type="EMBL" id="JACOOS010000022">
    <property type="protein sequence ID" value="MBC5678805.1"/>
    <property type="molecule type" value="Genomic_DNA"/>
</dbReference>
<evidence type="ECO:0000259" key="5">
    <source>
        <dbReference type="Pfam" id="PF13399"/>
    </source>
</evidence>
<feature type="domain" description="LytR/CpsA/Psr regulator C-terminal" evidence="5">
    <location>
        <begin position="336"/>
        <end position="417"/>
    </location>
</feature>
<dbReference type="Proteomes" id="UP000635828">
    <property type="component" value="Unassembled WGS sequence"/>
</dbReference>
<organism evidence="6 7">
    <name type="scientific">Anaerostipes hominis</name>
    <name type="common">ex Liu et al. 2021</name>
    <dbReference type="NCBI Taxonomy" id="2763018"/>
    <lineage>
        <taxon>Bacteria</taxon>
        <taxon>Bacillati</taxon>
        <taxon>Bacillota</taxon>
        <taxon>Clostridia</taxon>
        <taxon>Lachnospirales</taxon>
        <taxon>Lachnospiraceae</taxon>
        <taxon>Anaerostipes</taxon>
    </lineage>
</organism>
<comment type="similarity">
    <text evidence="1">Belongs to the LytR/CpsA/Psr (LCP) family.</text>
</comment>
<reference evidence="6 7" key="1">
    <citation type="submission" date="2020-08" db="EMBL/GenBank/DDBJ databases">
        <title>Genome public.</title>
        <authorList>
            <person name="Liu C."/>
            <person name="Sun Q."/>
        </authorList>
    </citation>
    <scope>NUCLEOTIDE SEQUENCE [LARGE SCALE GENOMIC DNA]</scope>
    <source>
        <strain evidence="6 7">NSJ-7</strain>
    </source>
</reference>
<feature type="transmembrane region" description="Helical" evidence="3">
    <location>
        <begin position="12"/>
        <end position="34"/>
    </location>
</feature>
<feature type="region of interest" description="Disordered" evidence="2">
    <location>
        <begin position="299"/>
        <end position="334"/>
    </location>
</feature>
<evidence type="ECO:0000313" key="6">
    <source>
        <dbReference type="EMBL" id="MBC5678805.1"/>
    </source>
</evidence>
<dbReference type="InterPro" id="IPR027381">
    <property type="entry name" value="LytR/CpsA/Psr_C"/>
</dbReference>
<sequence length="421" mass="46084">MARRARRKAGAGAIILRILVVIVLSAAVGIGSFAGSKAFFLNRFKKDKKDKIAEALKAESQERVDISLIRVKDALSIRIYHNKDKQMVFVPIRKDTILTLDNDGVKAMGGDTKTATVEQLAEKAKDIKVIKAQVEKTLGITIGSYESLSQKNFTKAVNNAGEVELDLEKEVAYKDQNKMLVHIPAGNNTINGNQALGMILDSSQFSDENEHIALVGELTVKIAQSINKKSLNDYKKFAKDYYGSYAKSNVSYDSIKDNLSRMHEVSAKDVTYLILTGTDEGESFKLDTKKTKEMFDELLSENGGVPKSSGSEKTTKKETTTTTEKKEETEVSSKGISIEIQNSTRISGLAGSWKDKLSGDGFTIGSIKTNRQGTLTDTKIIVAKKGMGEDLKKYFKNPIIEVGSVDSGAQICIILGTNDDI</sequence>
<dbReference type="Gene3D" id="3.40.630.190">
    <property type="entry name" value="LCP protein"/>
    <property type="match status" value="1"/>
</dbReference>
<keyword evidence="3" id="KW-1133">Transmembrane helix</keyword>
<dbReference type="InterPro" id="IPR004474">
    <property type="entry name" value="LytR_CpsA_psr"/>
</dbReference>
<keyword evidence="7" id="KW-1185">Reference proteome</keyword>
<evidence type="ECO:0000256" key="3">
    <source>
        <dbReference type="SAM" id="Phobius"/>
    </source>
</evidence>
<dbReference type="PANTHER" id="PTHR33392">
    <property type="entry name" value="POLYISOPRENYL-TEICHOIC ACID--PEPTIDOGLYCAN TEICHOIC ACID TRANSFERASE TAGU"/>
    <property type="match status" value="1"/>
</dbReference>
<dbReference type="Pfam" id="PF13399">
    <property type="entry name" value="LytR_C"/>
    <property type="match status" value="1"/>
</dbReference>
<dbReference type="Gene3D" id="3.30.70.2390">
    <property type="match status" value="1"/>
</dbReference>
<protein>
    <submittedName>
        <fullName evidence="6">LCP family protein</fullName>
    </submittedName>
</protein>
<dbReference type="RefSeq" id="WP_024729410.1">
    <property type="nucleotide sequence ID" value="NZ_JACOOS010000022.1"/>
</dbReference>
<accession>A0ABR7FW28</accession>
<comment type="caution">
    <text evidence="6">The sequence shown here is derived from an EMBL/GenBank/DDBJ whole genome shotgun (WGS) entry which is preliminary data.</text>
</comment>
<dbReference type="InterPro" id="IPR050922">
    <property type="entry name" value="LytR/CpsA/Psr_CW_biosynth"/>
</dbReference>
<keyword evidence="3" id="KW-0472">Membrane</keyword>
<gene>
    <name evidence="6" type="ORF">H8S22_14860</name>
</gene>
<name>A0ABR7FW28_9FIRM</name>
<feature type="domain" description="Cell envelope-related transcriptional attenuator" evidence="4">
    <location>
        <begin position="80"/>
        <end position="199"/>
    </location>
</feature>
<keyword evidence="3" id="KW-0812">Transmembrane</keyword>
<dbReference type="Pfam" id="PF03816">
    <property type="entry name" value="LytR_cpsA_psr"/>
    <property type="match status" value="1"/>
</dbReference>
<proteinExistence type="inferred from homology"/>
<evidence type="ECO:0000256" key="1">
    <source>
        <dbReference type="ARBA" id="ARBA00006068"/>
    </source>
</evidence>
<evidence type="ECO:0000259" key="4">
    <source>
        <dbReference type="Pfam" id="PF03816"/>
    </source>
</evidence>
<evidence type="ECO:0000256" key="2">
    <source>
        <dbReference type="SAM" id="MobiDB-lite"/>
    </source>
</evidence>
<evidence type="ECO:0000313" key="7">
    <source>
        <dbReference type="Proteomes" id="UP000635828"/>
    </source>
</evidence>